<evidence type="ECO:0000256" key="1">
    <source>
        <dbReference type="SAM" id="MobiDB-lite"/>
    </source>
</evidence>
<comment type="caution">
    <text evidence="3">The sequence shown here is derived from an EMBL/GenBank/DDBJ whole genome shotgun (WGS) entry which is preliminary data.</text>
</comment>
<dbReference type="Pfam" id="PF02498">
    <property type="entry name" value="Bro-N"/>
    <property type="match status" value="1"/>
</dbReference>
<feature type="domain" description="Bro-N" evidence="2">
    <location>
        <begin position="20"/>
        <end position="132"/>
    </location>
</feature>
<dbReference type="EMBL" id="LCAB01000008">
    <property type="protein sequence ID" value="KKR82953.1"/>
    <property type="molecule type" value="Genomic_DNA"/>
</dbReference>
<dbReference type="PATRIC" id="fig|1618424.3.peg.616"/>
<feature type="region of interest" description="Disordered" evidence="1">
    <location>
        <begin position="239"/>
        <end position="291"/>
    </location>
</feature>
<sequence length="291" mass="33981">MYNKVQQQFLTTMNQETAQTTKIAIFRNRKIRKTIYQNEWWFVITDVIAALTDSQNPKQYLKNMLNRDDELAKGWVQIEHPLLIETSGGKQKVRCANTEGIFRIIQSIPSPKAEPFKRWLARVGYERVQEIEDPELAQKRARALYKAKGYPEDWIERRMRSIAIREELTDEWQKHGVELAKEYEILTAEISKATFGVTPSEYKKIKGLKRQNLRDHMSDLELLFSQLGEAATTEITKTEHPRGFEKNKKVSRRGGKIAGDARSNLERETGRKVITSQNYLPKEQNKKLQKK</sequence>
<accession>A0A0G0U1G6</accession>
<name>A0A0G0U1G6_9BACT</name>
<feature type="compositionally biased region" description="Basic and acidic residues" evidence="1">
    <location>
        <begin position="239"/>
        <end position="248"/>
    </location>
</feature>
<dbReference type="InterPro" id="IPR003497">
    <property type="entry name" value="BRO_N_domain"/>
</dbReference>
<evidence type="ECO:0000259" key="2">
    <source>
        <dbReference type="PROSITE" id="PS51750"/>
    </source>
</evidence>
<proteinExistence type="predicted"/>
<protein>
    <submittedName>
        <fullName evidence="3">Prophage antirepressor</fullName>
    </submittedName>
</protein>
<evidence type="ECO:0000313" key="4">
    <source>
        <dbReference type="Proteomes" id="UP000034601"/>
    </source>
</evidence>
<gene>
    <name evidence="3" type="ORF">UU29_C0008G0062</name>
</gene>
<dbReference type="SMART" id="SM01040">
    <property type="entry name" value="Bro-N"/>
    <property type="match status" value="1"/>
</dbReference>
<reference evidence="3 4" key="1">
    <citation type="journal article" date="2015" name="Nature">
        <title>rRNA introns, odd ribosomes, and small enigmatic genomes across a large radiation of phyla.</title>
        <authorList>
            <person name="Brown C.T."/>
            <person name="Hug L.A."/>
            <person name="Thomas B.C."/>
            <person name="Sharon I."/>
            <person name="Castelle C.J."/>
            <person name="Singh A."/>
            <person name="Wilkins M.J."/>
            <person name="Williams K.H."/>
            <person name="Banfield J.F."/>
        </authorList>
    </citation>
    <scope>NUCLEOTIDE SEQUENCE [LARGE SCALE GENOMIC DNA]</scope>
</reference>
<dbReference type="PROSITE" id="PS51750">
    <property type="entry name" value="BRO_N"/>
    <property type="match status" value="1"/>
</dbReference>
<dbReference type="Proteomes" id="UP000034601">
    <property type="component" value="Unassembled WGS sequence"/>
</dbReference>
<organism evidence="3 4">
    <name type="scientific">Candidatus Daviesbacteria bacterium GW2011_GWA2_40_9</name>
    <dbReference type="NCBI Taxonomy" id="1618424"/>
    <lineage>
        <taxon>Bacteria</taxon>
        <taxon>Candidatus Daviesiibacteriota</taxon>
    </lineage>
</organism>
<dbReference type="AlphaFoldDB" id="A0A0G0U1G6"/>
<evidence type="ECO:0000313" key="3">
    <source>
        <dbReference type="EMBL" id="KKR82953.1"/>
    </source>
</evidence>